<dbReference type="Proteomes" id="UP001603857">
    <property type="component" value="Unassembled WGS sequence"/>
</dbReference>
<comment type="caution">
    <text evidence="6">The sequence shown here is derived from an EMBL/GenBank/DDBJ whole genome shotgun (WGS) entry which is preliminary data.</text>
</comment>
<dbReference type="Gene3D" id="3.10.450.50">
    <property type="match status" value="1"/>
</dbReference>
<dbReference type="CDD" id="cd00590">
    <property type="entry name" value="RRM_SF"/>
    <property type="match status" value="1"/>
</dbReference>
<feature type="domain" description="RRM" evidence="4">
    <location>
        <begin position="313"/>
        <end position="390"/>
    </location>
</feature>
<organism evidence="6 7">
    <name type="scientific">Flemingia macrophylla</name>
    <dbReference type="NCBI Taxonomy" id="520843"/>
    <lineage>
        <taxon>Eukaryota</taxon>
        <taxon>Viridiplantae</taxon>
        <taxon>Streptophyta</taxon>
        <taxon>Embryophyta</taxon>
        <taxon>Tracheophyta</taxon>
        <taxon>Spermatophyta</taxon>
        <taxon>Magnoliopsida</taxon>
        <taxon>eudicotyledons</taxon>
        <taxon>Gunneridae</taxon>
        <taxon>Pentapetalae</taxon>
        <taxon>rosids</taxon>
        <taxon>fabids</taxon>
        <taxon>Fabales</taxon>
        <taxon>Fabaceae</taxon>
        <taxon>Papilionoideae</taxon>
        <taxon>50 kb inversion clade</taxon>
        <taxon>NPAAA clade</taxon>
        <taxon>indigoferoid/millettioid clade</taxon>
        <taxon>Phaseoleae</taxon>
        <taxon>Flemingia</taxon>
    </lineage>
</organism>
<gene>
    <name evidence="6" type="ORF">Fmac_024097</name>
</gene>
<protein>
    <recommendedName>
        <fullName evidence="8">G3BP-like protein</fullName>
    </recommendedName>
</protein>
<sequence>MATSFPLLLSPSQVGTYFVGQYYHVLETDPELVHQFYSDASTMLRIDGNIRDTATAMLEIHKLVLSLGFTGIEIKTAQSLGSWGGGVLVMVYGSLQLKDYGLRRKFMQTFFLAPQDKGYFVLNDIFHFVEEELVHHHQPVFLAQGNLDSKLNAPSTINKPVSNYLLDGDLQARDIVSANEVKENGAVNNYGFSQQQMQQLHDAECIHEDVVAQESHGSLQSTVNVLQDHIPSAEQHPEEPQKHTYASILRVAKGQTTPSVASQSSQKNVPPLEWDRASLTNNQQTTTSTNAFERSETDVVEEVPTTEDEDEIKSVYVRNLTPTMSASEIEEEFKIFGRIRPDGVVIRSRKDVGVCYAFVEFEGMTGVHNAVKAGYVEVAGRQLYIEERRSNSNIPSRGGRRGRGRLSYQSETQRGRFGPRSFGRGSGQDGDFNKPKGNGFYRSTTRQDGGHSGHQVPRNCHNPAESA</sequence>
<keyword evidence="1 2" id="KW-0694">RNA-binding</keyword>
<dbReference type="InterPro" id="IPR035979">
    <property type="entry name" value="RBD_domain_sf"/>
</dbReference>
<dbReference type="PROSITE" id="PS50177">
    <property type="entry name" value="NTF2_DOMAIN"/>
    <property type="match status" value="1"/>
</dbReference>
<dbReference type="SUPFAM" id="SSF54928">
    <property type="entry name" value="RNA-binding domain, RBD"/>
    <property type="match status" value="1"/>
</dbReference>
<evidence type="ECO:0000313" key="7">
    <source>
        <dbReference type="Proteomes" id="UP001603857"/>
    </source>
</evidence>
<feature type="region of interest" description="Disordered" evidence="3">
    <location>
        <begin position="390"/>
        <end position="467"/>
    </location>
</feature>
<dbReference type="GO" id="GO:0003723">
    <property type="term" value="F:RNA binding"/>
    <property type="evidence" value="ECO:0007669"/>
    <property type="project" value="UniProtKB-UniRule"/>
</dbReference>
<accession>A0ABD1LNF8</accession>
<proteinExistence type="predicted"/>
<evidence type="ECO:0000259" key="4">
    <source>
        <dbReference type="PROSITE" id="PS50102"/>
    </source>
</evidence>
<name>A0ABD1LNF8_9FABA</name>
<dbReference type="InterPro" id="IPR000504">
    <property type="entry name" value="RRM_dom"/>
</dbReference>
<dbReference type="InterPro" id="IPR012677">
    <property type="entry name" value="Nucleotide-bd_a/b_plait_sf"/>
</dbReference>
<dbReference type="Gene3D" id="3.30.70.330">
    <property type="match status" value="1"/>
</dbReference>
<dbReference type="Pfam" id="PF00076">
    <property type="entry name" value="RRM_1"/>
    <property type="match status" value="1"/>
</dbReference>
<dbReference type="PANTHER" id="PTHR10693:SF58">
    <property type="entry name" value="OS02G0131700 PROTEIN"/>
    <property type="match status" value="1"/>
</dbReference>
<dbReference type="Pfam" id="PF02136">
    <property type="entry name" value="NTF2"/>
    <property type="match status" value="1"/>
</dbReference>
<evidence type="ECO:0000256" key="3">
    <source>
        <dbReference type="SAM" id="MobiDB-lite"/>
    </source>
</evidence>
<dbReference type="AlphaFoldDB" id="A0ABD1LNF8"/>
<dbReference type="InterPro" id="IPR002075">
    <property type="entry name" value="NTF2_dom"/>
</dbReference>
<keyword evidence="7" id="KW-1185">Reference proteome</keyword>
<evidence type="ECO:0000313" key="6">
    <source>
        <dbReference type="EMBL" id="KAL2325039.1"/>
    </source>
</evidence>
<dbReference type="FunFam" id="3.10.450.50:FF:000003">
    <property type="entry name" value="Nuclear transport factor 2 family protein"/>
    <property type="match status" value="1"/>
</dbReference>
<dbReference type="CDD" id="cd00780">
    <property type="entry name" value="NTF2"/>
    <property type="match status" value="1"/>
</dbReference>
<dbReference type="PANTHER" id="PTHR10693">
    <property type="entry name" value="RAS GTPASE-ACTIVATING PROTEIN-BINDING PROTEIN"/>
    <property type="match status" value="1"/>
</dbReference>
<evidence type="ECO:0000259" key="5">
    <source>
        <dbReference type="PROSITE" id="PS50177"/>
    </source>
</evidence>
<dbReference type="InterPro" id="IPR032710">
    <property type="entry name" value="NTF2-like_dom_sf"/>
</dbReference>
<evidence type="ECO:0000256" key="2">
    <source>
        <dbReference type="PROSITE-ProRule" id="PRU00176"/>
    </source>
</evidence>
<dbReference type="InterPro" id="IPR018222">
    <property type="entry name" value="Nuclear_transport_factor_2_euk"/>
</dbReference>
<dbReference type="GO" id="GO:0005737">
    <property type="term" value="C:cytoplasm"/>
    <property type="evidence" value="ECO:0007669"/>
    <property type="project" value="UniProtKB-ARBA"/>
</dbReference>
<dbReference type="EMBL" id="JBGMDY010000008">
    <property type="protein sequence ID" value="KAL2325039.1"/>
    <property type="molecule type" value="Genomic_DNA"/>
</dbReference>
<dbReference type="SMART" id="SM00360">
    <property type="entry name" value="RRM"/>
    <property type="match status" value="1"/>
</dbReference>
<feature type="domain" description="NTF2" evidence="5">
    <location>
        <begin position="14"/>
        <end position="128"/>
    </location>
</feature>
<dbReference type="InterPro" id="IPR039539">
    <property type="entry name" value="Ras_GTPase_bind_prot"/>
</dbReference>
<dbReference type="SUPFAM" id="SSF54427">
    <property type="entry name" value="NTF2-like"/>
    <property type="match status" value="1"/>
</dbReference>
<dbReference type="PROSITE" id="PS50102">
    <property type="entry name" value="RRM"/>
    <property type="match status" value="1"/>
</dbReference>
<evidence type="ECO:0000256" key="1">
    <source>
        <dbReference type="ARBA" id="ARBA00022884"/>
    </source>
</evidence>
<evidence type="ECO:0008006" key="8">
    <source>
        <dbReference type="Google" id="ProtNLM"/>
    </source>
</evidence>
<reference evidence="6 7" key="1">
    <citation type="submission" date="2024-08" db="EMBL/GenBank/DDBJ databases">
        <title>Insights into the chromosomal genome structure of Flemingia macrophylla.</title>
        <authorList>
            <person name="Ding Y."/>
            <person name="Zhao Y."/>
            <person name="Bi W."/>
            <person name="Wu M."/>
            <person name="Zhao G."/>
            <person name="Gong Y."/>
            <person name="Li W."/>
            <person name="Zhang P."/>
        </authorList>
    </citation>
    <scope>NUCLEOTIDE SEQUENCE [LARGE SCALE GENOMIC DNA]</scope>
    <source>
        <strain evidence="6">DYQJB</strain>
        <tissue evidence="6">Leaf</tissue>
    </source>
</reference>